<accession>A0A291B6J2</accession>
<evidence type="ECO:0000259" key="1">
    <source>
        <dbReference type="Pfam" id="PF13737"/>
    </source>
</evidence>
<dbReference type="Proteomes" id="UP000218160">
    <property type="component" value="Chromosome 1"/>
</dbReference>
<feature type="domain" description="Transposase DDE" evidence="1">
    <location>
        <begin position="1"/>
        <end position="35"/>
    </location>
</feature>
<dbReference type="EMBL" id="CP020660">
    <property type="protein sequence ID" value="ATF08608.1"/>
    <property type="molecule type" value="Genomic_DNA"/>
</dbReference>
<reference evidence="3" key="1">
    <citation type="submission" date="2017-04" db="EMBL/GenBank/DDBJ databases">
        <title>Genome evolution of the luminous symbionts of deep sea anglerfish.</title>
        <authorList>
            <person name="Hendry T.A."/>
        </authorList>
    </citation>
    <scope>NUCLEOTIDE SEQUENCE [LARGE SCALE GENOMIC DNA]</scope>
</reference>
<organism evidence="2 3">
    <name type="scientific">Candidatus Enterovibrio altilux</name>
    <dbReference type="NCBI Taxonomy" id="1927128"/>
    <lineage>
        <taxon>Bacteria</taxon>
        <taxon>Pseudomonadati</taxon>
        <taxon>Pseudomonadota</taxon>
        <taxon>Gammaproteobacteria</taxon>
        <taxon>Vibrionales</taxon>
        <taxon>Vibrionaceae</taxon>
        <taxon>Enterovibrio</taxon>
    </lineage>
</organism>
<protein>
    <submittedName>
        <fullName evidence="2">Mobile element protein</fullName>
    </submittedName>
</protein>
<dbReference type="InterPro" id="IPR025668">
    <property type="entry name" value="Tnp_DDE_dom"/>
</dbReference>
<dbReference type="OrthoDB" id="5924443at2"/>
<name>A0A291B6J2_9GAMM</name>
<proteinExistence type="predicted"/>
<dbReference type="AlphaFoldDB" id="A0A291B6J2"/>
<evidence type="ECO:0000313" key="2">
    <source>
        <dbReference type="EMBL" id="ATF08608.1"/>
    </source>
</evidence>
<dbReference type="KEGG" id="elux:BTN50_0064"/>
<gene>
    <name evidence="2" type="ORF">BTN50_0064</name>
</gene>
<evidence type="ECO:0000313" key="3">
    <source>
        <dbReference type="Proteomes" id="UP000218160"/>
    </source>
</evidence>
<keyword evidence="3" id="KW-1185">Reference proteome</keyword>
<sequence>MMKCVFAIPLRGLQGLIDSVFKFVQLPLLCLHYSCYA</sequence>
<dbReference type="Pfam" id="PF13737">
    <property type="entry name" value="DDE_Tnp_1_5"/>
    <property type="match status" value="1"/>
</dbReference>